<dbReference type="EMBL" id="JSAQ01000001">
    <property type="protein sequence ID" value="KGO05434.1"/>
    <property type="molecule type" value="Genomic_DNA"/>
</dbReference>
<dbReference type="OrthoDB" id="1443407at2"/>
<dbReference type="InterPro" id="IPR018893">
    <property type="entry name" value="T8SS_CsgF"/>
</dbReference>
<proteinExistence type="predicted"/>
<dbReference type="PATRIC" id="fig|1300343.5.peg.2509"/>
<dbReference type="RefSeq" id="WP_021778685.1">
    <property type="nucleotide sequence ID" value="NZ_CP015125.1"/>
</dbReference>
<evidence type="ECO:0000313" key="5">
    <source>
        <dbReference type="Proteomes" id="UP000030140"/>
    </source>
</evidence>
<evidence type="ECO:0000313" key="4">
    <source>
        <dbReference type="EMBL" id="KGO05434.1"/>
    </source>
</evidence>
<comment type="function">
    <text evidence="1">May be involved in the biogenesis of curli organelles.</text>
</comment>
<dbReference type="PROSITE" id="PS51257">
    <property type="entry name" value="PROKAR_LIPOPROTEIN"/>
    <property type="match status" value="1"/>
</dbReference>
<dbReference type="AlphaFoldDB" id="A0A0A2GQ84"/>
<comment type="caution">
    <text evidence="4">The sequence shown here is derived from an EMBL/GenBank/DDBJ whole genome shotgun (WGS) entry which is preliminary data.</text>
</comment>
<dbReference type="Pfam" id="PF10614">
    <property type="entry name" value="CsgF"/>
    <property type="match status" value="1"/>
</dbReference>
<organism evidence="4 5">
    <name type="scientific">Dokdonia donghaensis DSW-1</name>
    <dbReference type="NCBI Taxonomy" id="1300343"/>
    <lineage>
        <taxon>Bacteria</taxon>
        <taxon>Pseudomonadati</taxon>
        <taxon>Bacteroidota</taxon>
        <taxon>Flavobacteriia</taxon>
        <taxon>Flavobacteriales</taxon>
        <taxon>Flavobacteriaceae</taxon>
        <taxon>Dokdonia</taxon>
    </lineage>
</organism>
<evidence type="ECO:0000256" key="2">
    <source>
        <dbReference type="ARBA" id="ARBA00014031"/>
    </source>
</evidence>
<dbReference type="Proteomes" id="UP000030140">
    <property type="component" value="Unassembled WGS sequence"/>
</dbReference>
<sequence length="135" mass="14770">MKSFILIAGLFVTGGCFSQQLVYTPKNPNFGGSSFNYAWLQSSADAQNSFTDPNAVDPFAQQTDLERFTEDINRTLLNNISNSITRSLFGEDGELQEGTFTFGSLEVEAFQTAEGLVINILDINTGETTQVIVPN</sequence>
<keyword evidence="5" id="KW-1185">Reference proteome</keyword>
<evidence type="ECO:0000256" key="3">
    <source>
        <dbReference type="ARBA" id="ARBA00022729"/>
    </source>
</evidence>
<dbReference type="KEGG" id="ddo:I597_2485"/>
<accession>A0A0A2GQ84</accession>
<keyword evidence="3" id="KW-0732">Signal</keyword>
<protein>
    <recommendedName>
        <fullName evidence="2">Curli production assembly/transport component CsgF</fullName>
    </recommendedName>
</protein>
<reference evidence="4 5" key="1">
    <citation type="submission" date="2014-10" db="EMBL/GenBank/DDBJ databases">
        <title>Draft genome sequence of the proteorhodopsin-containing marine bacterium Dokdonia donghaensis.</title>
        <authorList>
            <person name="Gomez-Consarnau L."/>
            <person name="Gonzalez J.M."/>
            <person name="Riedel T."/>
            <person name="Jaenicke S."/>
            <person name="Wagner-Doebler I."/>
            <person name="Fuhrman J.A."/>
        </authorList>
    </citation>
    <scope>NUCLEOTIDE SEQUENCE [LARGE SCALE GENOMIC DNA]</scope>
    <source>
        <strain evidence="4 5">DSW-1</strain>
    </source>
</reference>
<evidence type="ECO:0000256" key="1">
    <source>
        <dbReference type="ARBA" id="ARBA00003989"/>
    </source>
</evidence>
<gene>
    <name evidence="4" type="ORF">NV36_00280</name>
</gene>
<name>A0A0A2GQ84_9FLAO</name>